<dbReference type="Proteomes" id="UP000270411">
    <property type="component" value="Chromosome 1"/>
</dbReference>
<dbReference type="KEGG" id="cpau:EHF44_02380"/>
<keyword evidence="1" id="KW-0812">Transmembrane</keyword>
<evidence type="ECO:0000313" key="3">
    <source>
        <dbReference type="EMBL" id="AZG12356.1"/>
    </source>
</evidence>
<dbReference type="InterPro" id="IPR018705">
    <property type="entry name" value="DUF2134_membrane"/>
</dbReference>
<dbReference type="OrthoDB" id="8894266at2"/>
<organism evidence="3 4">
    <name type="scientific">Cupriavidus pauculus</name>
    <dbReference type="NCBI Taxonomy" id="82633"/>
    <lineage>
        <taxon>Bacteria</taxon>
        <taxon>Pseudomonadati</taxon>
        <taxon>Pseudomonadota</taxon>
        <taxon>Betaproteobacteria</taxon>
        <taxon>Burkholderiales</taxon>
        <taxon>Burkholderiaceae</taxon>
        <taxon>Cupriavidus</taxon>
    </lineage>
</organism>
<evidence type="ECO:0000259" key="2">
    <source>
        <dbReference type="Pfam" id="PF09977"/>
    </source>
</evidence>
<name>A0A3G8GVS8_9BURK</name>
<feature type="domain" description="DUF2134" evidence="2">
    <location>
        <begin position="56"/>
        <end position="161"/>
    </location>
</feature>
<feature type="transmembrane region" description="Helical" evidence="1">
    <location>
        <begin position="21"/>
        <end position="41"/>
    </location>
</feature>
<evidence type="ECO:0000313" key="4">
    <source>
        <dbReference type="Proteomes" id="UP000270411"/>
    </source>
</evidence>
<dbReference type="EMBL" id="CP033969">
    <property type="protein sequence ID" value="AZG12356.1"/>
    <property type="molecule type" value="Genomic_DNA"/>
</dbReference>
<proteinExistence type="predicted"/>
<evidence type="ECO:0000256" key="1">
    <source>
        <dbReference type="SAM" id="Phobius"/>
    </source>
</evidence>
<accession>A0A3G8GVS8</accession>
<dbReference type="RefSeq" id="WP_124682252.1">
    <property type="nucleotide sequence ID" value="NZ_CP033969.1"/>
</dbReference>
<keyword evidence="1" id="KW-1133">Transmembrane helix</keyword>
<gene>
    <name evidence="3" type="ORF">EHF44_02380</name>
</gene>
<keyword evidence="1" id="KW-0472">Membrane</keyword>
<sequence length="340" mass="34878">MRLHRPDPRRQRGAVGIMMPMLMISILSVGAVAIDVAQLVVARNEIQNAADAAALAGAAGLYPANPTPQWSAGVTKGTNAISLNKVGGTTLANGTVQAGYWNLTGTPAGLQAQTITPGSNDVAAVQVTITRGPGNNGGPVTMLLAQVFGGTAASTSATAVAVIAAPGTVNNGGLFPVALSQCLYDYYWDKATNLPKIDPATGKAYVFRIGSAYHYGVCESGQWTTFTSTDNSATATRDLIEGGNPAPVSIGDQIWMQDGTKTSNYGYVGVGQDYVMPVTSNLSPGQLGPVTAFAGFHITASVGGSGKYIEGYFIPNVKVTAGGGGVGPYYGAYVPPRLAR</sequence>
<reference evidence="4" key="1">
    <citation type="submission" date="2018-11" db="EMBL/GenBank/DDBJ databases">
        <title>FDA dAtabase for Regulatory Grade micrObial Sequences (FDA-ARGOS): Supporting development and validation of Infectious Disease Dx tests.</title>
        <authorList>
            <person name="Goldberg B."/>
            <person name="Campos J."/>
            <person name="Tallon L."/>
            <person name="Sadzewicz L."/>
            <person name="Zhao X."/>
            <person name="Vavikolanu K."/>
            <person name="Mehta A."/>
            <person name="Aluvathingal J."/>
            <person name="Nadendla S."/>
            <person name="Geyer C."/>
            <person name="Nandy P."/>
            <person name="Yan Y."/>
            <person name="Sichtig H."/>
        </authorList>
    </citation>
    <scope>NUCLEOTIDE SEQUENCE [LARGE SCALE GENOMIC DNA]</scope>
    <source>
        <strain evidence="4">FDAARGOS_614</strain>
    </source>
</reference>
<dbReference type="AlphaFoldDB" id="A0A3G8GVS8"/>
<dbReference type="Pfam" id="PF09977">
    <property type="entry name" value="Tad_C"/>
    <property type="match status" value="1"/>
</dbReference>
<protein>
    <recommendedName>
        <fullName evidence="2">DUF2134 domain-containing protein</fullName>
    </recommendedName>
</protein>